<feature type="region of interest" description="Disordered" evidence="2">
    <location>
        <begin position="208"/>
        <end position="303"/>
    </location>
</feature>
<dbReference type="AlphaFoldDB" id="A0A7G9ZD68"/>
<evidence type="ECO:0000256" key="3">
    <source>
        <dbReference type="SAM" id="Phobius"/>
    </source>
</evidence>
<keyword evidence="3" id="KW-0812">Transmembrane</keyword>
<keyword evidence="3" id="KW-0472">Membrane</keyword>
<sequence>MIVVNMKHINVVLCIGLLLLCAFIASVANAGASVTELNVNPISVVQGDTLSISGKATPNEEVLLKSTFVISLPVSEGKYSEEFNGIHFPDGKKTFSVRAKSIKDIRVSLGPIMFLGTVEYPLDGPRKATSGIATLSISLPISVFDVAGEKDVKVYGAALDDASSVILTTDMAIKVTADKNGDFKLDINTKGVPLGEFSIAAGEKEKTVVQIVPTKPEPTPTPRPSRDRDEEPVISPTPTITPAIAPTHSSSQKTSIGPTSSPSQKQTQTPEPTPGQKQTPTPESTPDQKQTPKPSPSPPKRLIPGFEAFFASAGLIIVAYLVLALRRKRD</sequence>
<evidence type="ECO:0000259" key="4">
    <source>
        <dbReference type="Pfam" id="PF18204"/>
    </source>
</evidence>
<keyword evidence="1" id="KW-0732">Signal</keyword>
<protein>
    <recommendedName>
        <fullName evidence="4">PGF-CTERM archaeal protein-sorting signal domain-containing protein</fullName>
    </recommendedName>
</protein>
<feature type="compositionally biased region" description="Polar residues" evidence="2">
    <location>
        <begin position="248"/>
        <end position="284"/>
    </location>
</feature>
<accession>A0A7G9ZD68</accession>
<evidence type="ECO:0000256" key="1">
    <source>
        <dbReference type="ARBA" id="ARBA00022729"/>
    </source>
</evidence>
<dbReference type="InterPro" id="IPR026371">
    <property type="entry name" value="PGF_CTERM"/>
</dbReference>
<feature type="transmembrane region" description="Helical" evidence="3">
    <location>
        <begin position="302"/>
        <end position="325"/>
    </location>
</feature>
<evidence type="ECO:0000313" key="5">
    <source>
        <dbReference type="EMBL" id="QNO58202.1"/>
    </source>
</evidence>
<evidence type="ECO:0000256" key="2">
    <source>
        <dbReference type="SAM" id="MobiDB-lite"/>
    </source>
</evidence>
<keyword evidence="3" id="KW-1133">Transmembrane helix</keyword>
<organism evidence="5">
    <name type="scientific">Candidatus Methanophaga sp. ANME-1 ERB7</name>
    <dbReference type="NCBI Taxonomy" id="2759913"/>
    <lineage>
        <taxon>Archaea</taxon>
        <taxon>Methanobacteriati</taxon>
        <taxon>Methanobacteriota</taxon>
        <taxon>Stenosarchaea group</taxon>
        <taxon>Methanomicrobia</taxon>
        <taxon>Candidatus Methanophagales</taxon>
        <taxon>Candidatus Methanophagaceae</taxon>
        <taxon>Candidatus Methanophaga</taxon>
    </lineage>
</organism>
<feature type="domain" description="PGF-CTERM archaeal protein-sorting signal" evidence="4">
    <location>
        <begin position="303"/>
        <end position="322"/>
    </location>
</feature>
<gene>
    <name evidence="5" type="ORF">MFNKIFOF_00024</name>
</gene>
<feature type="compositionally biased region" description="Low complexity" evidence="2">
    <location>
        <begin position="236"/>
        <end position="247"/>
    </location>
</feature>
<name>A0A7G9ZD68_9EURY</name>
<dbReference type="Pfam" id="PF18204">
    <property type="entry name" value="PGF-CTERM"/>
    <property type="match status" value="1"/>
</dbReference>
<dbReference type="EMBL" id="MT631716">
    <property type="protein sequence ID" value="QNO58202.1"/>
    <property type="molecule type" value="Genomic_DNA"/>
</dbReference>
<reference evidence="5" key="1">
    <citation type="submission" date="2020-06" db="EMBL/GenBank/DDBJ databases">
        <title>Unique genomic features of the anaerobic methanotrophic archaea.</title>
        <authorList>
            <person name="Chadwick G.L."/>
            <person name="Skennerton C.T."/>
            <person name="Laso-Perez R."/>
            <person name="Leu A.O."/>
            <person name="Speth D.R."/>
            <person name="Yu H."/>
            <person name="Morgan-Lang C."/>
            <person name="Hatzenpichler R."/>
            <person name="Goudeau D."/>
            <person name="Malmstrom R."/>
            <person name="Brazelton W.J."/>
            <person name="Woyke T."/>
            <person name="Hallam S.J."/>
            <person name="Tyson G.W."/>
            <person name="Wegener G."/>
            <person name="Boetius A."/>
            <person name="Orphan V."/>
        </authorList>
    </citation>
    <scope>NUCLEOTIDE SEQUENCE</scope>
</reference>
<proteinExistence type="predicted"/>